<accession>A0A838WWB8</accession>
<keyword evidence="6 7" id="KW-0472">Membrane</keyword>
<evidence type="ECO:0000256" key="3">
    <source>
        <dbReference type="ARBA" id="ARBA00022475"/>
    </source>
</evidence>
<dbReference type="InterPro" id="IPR051393">
    <property type="entry name" value="ABC_transporter_permease"/>
</dbReference>
<reference evidence="8 9" key="1">
    <citation type="journal article" date="2020" name="J. Appl. Phycol.">
        <title>Morphological changes and genome evolution in Raphidiopsis raciborskii CS-506 after 23 years in culture.</title>
        <authorList>
            <person name="Willis A."/>
            <person name="Bent S.J."/>
            <person name="Jameson I.D."/>
        </authorList>
    </citation>
    <scope>NUCLEOTIDE SEQUENCE [LARGE SCALE GENOMIC DNA]</scope>
    <source>
        <strain evidence="8 9">CS-506_A</strain>
    </source>
</reference>
<dbReference type="PANTHER" id="PTHR30193">
    <property type="entry name" value="ABC TRANSPORTER PERMEASE PROTEIN"/>
    <property type="match status" value="1"/>
</dbReference>
<dbReference type="Gene3D" id="1.10.3720.10">
    <property type="entry name" value="MetI-like"/>
    <property type="match status" value="1"/>
</dbReference>
<proteinExistence type="predicted"/>
<dbReference type="EMBL" id="VDFG01001158">
    <property type="protein sequence ID" value="MBA4467112.1"/>
    <property type="molecule type" value="Genomic_DNA"/>
</dbReference>
<dbReference type="GO" id="GO:0005886">
    <property type="term" value="C:plasma membrane"/>
    <property type="evidence" value="ECO:0007669"/>
    <property type="project" value="UniProtKB-SubCell"/>
</dbReference>
<protein>
    <submittedName>
        <fullName evidence="8">Sugar ABC transporter permease</fullName>
    </submittedName>
</protein>
<evidence type="ECO:0000256" key="5">
    <source>
        <dbReference type="ARBA" id="ARBA00022989"/>
    </source>
</evidence>
<evidence type="ECO:0000313" key="9">
    <source>
        <dbReference type="Proteomes" id="UP000538075"/>
    </source>
</evidence>
<organism evidence="8 9">
    <name type="scientific">Cylindrospermopsis raciborskii CS-506_A</name>
    <dbReference type="NCBI Taxonomy" id="2585140"/>
    <lineage>
        <taxon>Bacteria</taxon>
        <taxon>Bacillati</taxon>
        <taxon>Cyanobacteriota</taxon>
        <taxon>Cyanophyceae</taxon>
        <taxon>Nostocales</taxon>
        <taxon>Aphanizomenonaceae</taxon>
        <taxon>Cylindrospermopsis</taxon>
    </lineage>
</organism>
<keyword evidence="4 7" id="KW-0812">Transmembrane</keyword>
<evidence type="ECO:0000256" key="4">
    <source>
        <dbReference type="ARBA" id="ARBA00022692"/>
    </source>
</evidence>
<evidence type="ECO:0000256" key="7">
    <source>
        <dbReference type="SAM" id="Phobius"/>
    </source>
</evidence>
<feature type="non-terminal residue" evidence="8">
    <location>
        <position position="132"/>
    </location>
</feature>
<evidence type="ECO:0000256" key="6">
    <source>
        <dbReference type="ARBA" id="ARBA00023136"/>
    </source>
</evidence>
<comment type="caution">
    <text evidence="8">The sequence shown here is derived from an EMBL/GenBank/DDBJ whole genome shotgun (WGS) entry which is preliminary data.</text>
</comment>
<feature type="transmembrane region" description="Helical" evidence="7">
    <location>
        <begin position="104"/>
        <end position="125"/>
    </location>
</feature>
<keyword evidence="5 7" id="KW-1133">Transmembrane helix</keyword>
<gene>
    <name evidence="8" type="ORF">FHK98_17785</name>
</gene>
<name>A0A838WWB8_9CYAN</name>
<keyword evidence="3" id="KW-1003">Cell membrane</keyword>
<dbReference type="InterPro" id="IPR035906">
    <property type="entry name" value="MetI-like_sf"/>
</dbReference>
<keyword evidence="2" id="KW-0813">Transport</keyword>
<evidence type="ECO:0000256" key="2">
    <source>
        <dbReference type="ARBA" id="ARBA00022448"/>
    </source>
</evidence>
<dbReference type="SUPFAM" id="SSF161098">
    <property type="entry name" value="MetI-like"/>
    <property type="match status" value="1"/>
</dbReference>
<evidence type="ECO:0000313" key="8">
    <source>
        <dbReference type="EMBL" id="MBA4467112.1"/>
    </source>
</evidence>
<dbReference type="Proteomes" id="UP000538075">
    <property type="component" value="Unassembled WGS sequence"/>
</dbReference>
<evidence type="ECO:0000256" key="1">
    <source>
        <dbReference type="ARBA" id="ARBA00004651"/>
    </source>
</evidence>
<sequence>MTVDPIRGDAGSAARAAFPARLPGRPAAPAVRRRPPLDVRWWGLGFVLPVVVFFAIFSIFPIFFGFYLSLTDYDLLNPPLYVGLDNFRNLLGDKLFLTALGNTLIFVAGATVPVWVGSLAAAILFDQVFPAK</sequence>
<dbReference type="AlphaFoldDB" id="A0A838WWB8"/>
<comment type="subcellular location">
    <subcellularLocation>
        <location evidence="1">Cell membrane</location>
        <topology evidence="1">Multi-pass membrane protein</topology>
    </subcellularLocation>
</comment>
<dbReference type="PANTHER" id="PTHR30193:SF37">
    <property type="entry name" value="INNER MEMBRANE ABC TRANSPORTER PERMEASE PROTEIN YCJO"/>
    <property type="match status" value="1"/>
</dbReference>
<feature type="transmembrane region" description="Helical" evidence="7">
    <location>
        <begin position="41"/>
        <end position="68"/>
    </location>
</feature>